<evidence type="ECO:0000256" key="7">
    <source>
        <dbReference type="ARBA" id="ARBA00023053"/>
    </source>
</evidence>
<evidence type="ECO:0000256" key="5">
    <source>
        <dbReference type="ARBA" id="ARBA00022692"/>
    </source>
</evidence>
<dbReference type="Gene3D" id="1.10.287.770">
    <property type="entry name" value="YojJ-like"/>
    <property type="match status" value="1"/>
</dbReference>
<keyword evidence="4 12" id="KW-0894">Sodium channel</keyword>
<evidence type="ECO:0000313" key="13">
    <source>
        <dbReference type="EMBL" id="ROT75044.1"/>
    </source>
</evidence>
<evidence type="ECO:0000256" key="2">
    <source>
        <dbReference type="ARBA" id="ARBA00007193"/>
    </source>
</evidence>
<dbReference type="Pfam" id="PF00858">
    <property type="entry name" value="ASC"/>
    <property type="match status" value="1"/>
</dbReference>
<evidence type="ECO:0000256" key="8">
    <source>
        <dbReference type="ARBA" id="ARBA00023065"/>
    </source>
</evidence>
<evidence type="ECO:0000256" key="3">
    <source>
        <dbReference type="ARBA" id="ARBA00022448"/>
    </source>
</evidence>
<dbReference type="PANTHER" id="PTHR11690:SF248">
    <property type="entry name" value="PICKPOCKET 17, ISOFORM A"/>
    <property type="match status" value="1"/>
</dbReference>
<dbReference type="GO" id="GO:0005886">
    <property type="term" value="C:plasma membrane"/>
    <property type="evidence" value="ECO:0007669"/>
    <property type="project" value="TreeGrafter"/>
</dbReference>
<dbReference type="STRING" id="6689.A0A3R7P499"/>
<comment type="similarity">
    <text evidence="2 12">Belongs to the amiloride-sensitive sodium channel (TC 1.A.6) family.</text>
</comment>
<dbReference type="OrthoDB" id="6381124at2759"/>
<name>A0A3R7P499_PENVA</name>
<keyword evidence="6" id="KW-1133">Transmembrane helix</keyword>
<comment type="caution">
    <text evidence="13">The sequence shown here is derived from an EMBL/GenBank/DDBJ whole genome shotgun (WGS) entry which is preliminary data.</text>
</comment>
<keyword evidence="8 12" id="KW-0406">Ion transport</keyword>
<keyword evidence="11 12" id="KW-0407">Ion channel</keyword>
<keyword evidence="7" id="KW-0915">Sodium</keyword>
<evidence type="ECO:0000256" key="4">
    <source>
        <dbReference type="ARBA" id="ARBA00022461"/>
    </source>
</evidence>
<evidence type="ECO:0000256" key="10">
    <source>
        <dbReference type="ARBA" id="ARBA00023201"/>
    </source>
</evidence>
<keyword evidence="10 12" id="KW-0739">Sodium transport</keyword>
<dbReference type="Proteomes" id="UP000283509">
    <property type="component" value="Unassembled WGS sequence"/>
</dbReference>
<keyword evidence="5 12" id="KW-0812">Transmembrane</keyword>
<dbReference type="PRINTS" id="PR01078">
    <property type="entry name" value="AMINACHANNEL"/>
</dbReference>
<gene>
    <name evidence="13" type="ORF">C7M84_006410</name>
</gene>
<keyword evidence="9" id="KW-0472">Membrane</keyword>
<comment type="subcellular location">
    <subcellularLocation>
        <location evidence="1">Membrane</location>
        <topology evidence="1">Multi-pass membrane protein</topology>
    </subcellularLocation>
</comment>
<evidence type="ECO:0000256" key="12">
    <source>
        <dbReference type="RuleBase" id="RU000679"/>
    </source>
</evidence>
<keyword evidence="14" id="KW-1185">Reference proteome</keyword>
<proteinExistence type="inferred from homology"/>
<dbReference type="AlphaFoldDB" id="A0A3R7P499"/>
<evidence type="ECO:0000256" key="1">
    <source>
        <dbReference type="ARBA" id="ARBA00004141"/>
    </source>
</evidence>
<evidence type="ECO:0000256" key="9">
    <source>
        <dbReference type="ARBA" id="ARBA00023136"/>
    </source>
</evidence>
<reference evidence="13 14" key="2">
    <citation type="submission" date="2019-01" db="EMBL/GenBank/DDBJ databases">
        <title>The decoding of complex shrimp genome reveals the adaptation for benthos swimmer, frequently molting mechanism and breeding impact on genome.</title>
        <authorList>
            <person name="Sun Y."/>
            <person name="Gao Y."/>
            <person name="Yu Y."/>
        </authorList>
    </citation>
    <scope>NUCLEOTIDE SEQUENCE [LARGE SCALE GENOMIC DNA]</scope>
    <source>
        <tissue evidence="13">Muscle</tissue>
    </source>
</reference>
<dbReference type="GO" id="GO:0015280">
    <property type="term" value="F:ligand-gated sodium channel activity"/>
    <property type="evidence" value="ECO:0007669"/>
    <property type="project" value="TreeGrafter"/>
</dbReference>
<keyword evidence="3 12" id="KW-0813">Transport</keyword>
<sequence length="472" mass="51067">MGRPPAVAVALGCWGRGGRGGGEGGAWGARARASLGLQAMPLDDVLPGFVIMSLQCFVSEVPLPALPAGQKGDAVTQYPFLSSPIPLRPSLSPELTQHDSRCPRPLPSPPFPLSPHSLDFLYPSPIPQLPSLSLPYFLPSPFLPPRALTSMIFPMASFLPTSSYNPISLPSSSHSLLPSPIPTSSYFPPSSSTSSYNPISLPSYPCLTPPMSRLPSSPIPHVPPSHSPRPSLPSPFPLRPSLFHPTSLPLLSQRVPPLIPHLSLPSHSPTSSSHPTSLPLISPRSSFIPFPRPSLSFPPSRPSLSFPTSLPPRFPSRPSLSFPRPSLSFPSSLHSPTSLPHSPTSLPPILHVLLPFPTEMKYQSQVTSSKIDDTYFSILGQTRKKVPSLCSNDTELLRLLVSGLHVYYDDDIEETPAYTWDTLLSNIGGSLGLFIGVSLVSILEVLEFLWDVCSISLRRCRKTGKLEALRKK</sequence>
<accession>A0A3R7P499</accession>
<protein>
    <submittedName>
        <fullName evidence="13">Uncharacterized protein</fullName>
    </submittedName>
</protein>
<evidence type="ECO:0000256" key="11">
    <source>
        <dbReference type="ARBA" id="ARBA00023303"/>
    </source>
</evidence>
<dbReference type="InterPro" id="IPR001873">
    <property type="entry name" value="ENaC"/>
</dbReference>
<dbReference type="EMBL" id="QCYY01001815">
    <property type="protein sequence ID" value="ROT75044.1"/>
    <property type="molecule type" value="Genomic_DNA"/>
</dbReference>
<reference evidence="13 14" key="1">
    <citation type="submission" date="2018-04" db="EMBL/GenBank/DDBJ databases">
        <authorList>
            <person name="Zhang X."/>
            <person name="Yuan J."/>
            <person name="Li F."/>
            <person name="Xiang J."/>
        </authorList>
    </citation>
    <scope>NUCLEOTIDE SEQUENCE [LARGE SCALE GENOMIC DNA]</scope>
    <source>
        <tissue evidence="13">Muscle</tissue>
    </source>
</reference>
<evidence type="ECO:0000256" key="6">
    <source>
        <dbReference type="ARBA" id="ARBA00022989"/>
    </source>
</evidence>
<dbReference type="PANTHER" id="PTHR11690">
    <property type="entry name" value="AMILORIDE-SENSITIVE SODIUM CHANNEL-RELATED"/>
    <property type="match status" value="1"/>
</dbReference>
<organism evidence="13 14">
    <name type="scientific">Penaeus vannamei</name>
    <name type="common">Whiteleg shrimp</name>
    <name type="synonym">Litopenaeus vannamei</name>
    <dbReference type="NCBI Taxonomy" id="6689"/>
    <lineage>
        <taxon>Eukaryota</taxon>
        <taxon>Metazoa</taxon>
        <taxon>Ecdysozoa</taxon>
        <taxon>Arthropoda</taxon>
        <taxon>Crustacea</taxon>
        <taxon>Multicrustacea</taxon>
        <taxon>Malacostraca</taxon>
        <taxon>Eumalacostraca</taxon>
        <taxon>Eucarida</taxon>
        <taxon>Decapoda</taxon>
        <taxon>Dendrobranchiata</taxon>
        <taxon>Penaeoidea</taxon>
        <taxon>Penaeidae</taxon>
        <taxon>Penaeus</taxon>
    </lineage>
</organism>
<evidence type="ECO:0000313" key="14">
    <source>
        <dbReference type="Proteomes" id="UP000283509"/>
    </source>
</evidence>